<accession>A0A517WI83</accession>
<feature type="transmembrane region" description="Helical" evidence="1">
    <location>
        <begin position="6"/>
        <end position="31"/>
    </location>
</feature>
<organism evidence="2 3">
    <name type="scientific">Gimesia chilikensis</name>
    <dbReference type="NCBI Taxonomy" id="2605989"/>
    <lineage>
        <taxon>Bacteria</taxon>
        <taxon>Pseudomonadati</taxon>
        <taxon>Planctomycetota</taxon>
        <taxon>Planctomycetia</taxon>
        <taxon>Planctomycetales</taxon>
        <taxon>Planctomycetaceae</taxon>
        <taxon>Gimesia</taxon>
    </lineage>
</organism>
<gene>
    <name evidence="2" type="ORF">V6x_46870</name>
</gene>
<proteinExistence type="predicted"/>
<feature type="transmembrane region" description="Helical" evidence="1">
    <location>
        <begin position="235"/>
        <end position="258"/>
    </location>
</feature>
<keyword evidence="1" id="KW-1133">Transmembrane helix</keyword>
<dbReference type="AlphaFoldDB" id="A0A517WI83"/>
<feature type="transmembrane region" description="Helical" evidence="1">
    <location>
        <begin position="312"/>
        <end position="335"/>
    </location>
</feature>
<evidence type="ECO:0000256" key="1">
    <source>
        <dbReference type="SAM" id="Phobius"/>
    </source>
</evidence>
<feature type="transmembrane region" description="Helical" evidence="1">
    <location>
        <begin position="265"/>
        <end position="281"/>
    </location>
</feature>
<feature type="transmembrane region" description="Helical" evidence="1">
    <location>
        <begin position="287"/>
        <end position="305"/>
    </location>
</feature>
<feature type="transmembrane region" description="Helical" evidence="1">
    <location>
        <begin position="394"/>
        <end position="413"/>
    </location>
</feature>
<feature type="transmembrane region" description="Helical" evidence="1">
    <location>
        <begin position="419"/>
        <end position="443"/>
    </location>
</feature>
<reference evidence="2 3" key="1">
    <citation type="submission" date="2019-02" db="EMBL/GenBank/DDBJ databases">
        <title>Deep-cultivation of Planctomycetes and their phenomic and genomic characterization uncovers novel biology.</title>
        <authorList>
            <person name="Wiegand S."/>
            <person name="Jogler M."/>
            <person name="Boedeker C."/>
            <person name="Pinto D."/>
            <person name="Vollmers J."/>
            <person name="Rivas-Marin E."/>
            <person name="Kohn T."/>
            <person name="Peeters S.H."/>
            <person name="Heuer A."/>
            <person name="Rast P."/>
            <person name="Oberbeckmann S."/>
            <person name="Bunk B."/>
            <person name="Jeske O."/>
            <person name="Meyerdierks A."/>
            <person name="Storesund J.E."/>
            <person name="Kallscheuer N."/>
            <person name="Luecker S."/>
            <person name="Lage O.M."/>
            <person name="Pohl T."/>
            <person name="Merkel B.J."/>
            <person name="Hornburger P."/>
            <person name="Mueller R.-W."/>
            <person name="Bruemmer F."/>
            <person name="Labrenz M."/>
            <person name="Spormann A.M."/>
            <person name="Op den Camp H."/>
            <person name="Overmann J."/>
            <person name="Amann R."/>
            <person name="Jetten M.S.M."/>
            <person name="Mascher T."/>
            <person name="Medema M.H."/>
            <person name="Devos D.P."/>
            <person name="Kaster A.-K."/>
            <person name="Ovreas L."/>
            <person name="Rohde M."/>
            <person name="Galperin M.Y."/>
            <person name="Jogler C."/>
        </authorList>
    </citation>
    <scope>NUCLEOTIDE SEQUENCE [LARGE SCALE GENOMIC DNA]</scope>
    <source>
        <strain evidence="2 3">V6</strain>
    </source>
</reference>
<evidence type="ECO:0008006" key="4">
    <source>
        <dbReference type="Google" id="ProtNLM"/>
    </source>
</evidence>
<feature type="transmembrane region" description="Helical" evidence="1">
    <location>
        <begin position="503"/>
        <end position="520"/>
    </location>
</feature>
<evidence type="ECO:0000313" key="3">
    <source>
        <dbReference type="Proteomes" id="UP000320722"/>
    </source>
</evidence>
<feature type="transmembrane region" description="Helical" evidence="1">
    <location>
        <begin position="101"/>
        <end position="122"/>
    </location>
</feature>
<feature type="transmembrane region" description="Helical" evidence="1">
    <location>
        <begin position="355"/>
        <end position="374"/>
    </location>
</feature>
<feature type="transmembrane region" description="Helical" evidence="1">
    <location>
        <begin position="478"/>
        <end position="496"/>
    </location>
</feature>
<feature type="transmembrane region" description="Helical" evidence="1">
    <location>
        <begin position="38"/>
        <end position="62"/>
    </location>
</feature>
<feature type="transmembrane region" description="Helical" evidence="1">
    <location>
        <begin position="455"/>
        <end position="472"/>
    </location>
</feature>
<sequence>MDYAATLYGTAVSLGAIALFYFTGLVFLYCIKFEKTGLYRACCSFVCGIFIHGLVGLTITFFANKELVAQLLLSVLYISCVGVFASSIIKKRKFFYVTLDRSSLAVLSIWVVFVTMCNALVYSQIKYPDQLYDGPYIVKQETLPVKIQVLTYDLPADNMLPYLVTEYFMRDVDFRIERPILPGQEVTNRTILMSLVVMPFRAAMFKTEKINGSLGVFHYVGTDWPDISVLLNDQLYAVFVSIGLALNSLIFFAFLLLYKELVGEKNLIFAALIFVLTPYVFDQTIFIWPKNLAAFFILLALYRVISGEKGVVFTFFLLGLGYNSHPFGIVFLGGFGLYYVLQDWKVGNYYRTGKAIAMSVLMLAPWMIWSKLVLQLNSDLVMQNFIPDSKTDFVWARIYHLYVVWFPSFLEIYPFSPQAVYAGMKVCVPGIVGIFTFAASYYMLYQFIRSEHRDWTLLCLLLPLALILLIFSRPNSPIFHGYQVLVPVLMILAFRFFQRYNNAVVLVVFSLQAIFGLYLWEETLVERCFPKAIQSMANVSASEHQPEEKVLAEPKVTLEFASSEQANSLSKLTE</sequence>
<evidence type="ECO:0000313" key="2">
    <source>
        <dbReference type="EMBL" id="QDU04956.1"/>
    </source>
</evidence>
<keyword evidence="1" id="KW-0472">Membrane</keyword>
<keyword evidence="1" id="KW-0812">Transmembrane</keyword>
<protein>
    <recommendedName>
        <fullName evidence="4">Glycosyltransferase RgtA/B/C/D-like domain-containing protein</fullName>
    </recommendedName>
</protein>
<dbReference type="Proteomes" id="UP000320722">
    <property type="component" value="Chromosome"/>
</dbReference>
<feature type="transmembrane region" description="Helical" evidence="1">
    <location>
        <begin position="68"/>
        <end position="89"/>
    </location>
</feature>
<dbReference type="EMBL" id="CP036347">
    <property type="protein sequence ID" value="QDU04956.1"/>
    <property type="molecule type" value="Genomic_DNA"/>
</dbReference>
<name>A0A517WI83_9PLAN</name>